<dbReference type="SUPFAM" id="SSF48726">
    <property type="entry name" value="Immunoglobulin"/>
    <property type="match status" value="1"/>
</dbReference>
<dbReference type="PANTHER" id="PTHR45080:SF33">
    <property type="entry name" value="IG-LIKE DOMAIN-CONTAINING PROTEIN"/>
    <property type="match status" value="1"/>
</dbReference>
<dbReference type="Proteomes" id="UP001367676">
    <property type="component" value="Unassembled WGS sequence"/>
</dbReference>
<dbReference type="InterPro" id="IPR050958">
    <property type="entry name" value="Cell_Adh-Cytoskel_Orgn"/>
</dbReference>
<dbReference type="EMBL" id="JBBCAQ010000004">
    <property type="protein sequence ID" value="KAK7604002.1"/>
    <property type="molecule type" value="Genomic_DNA"/>
</dbReference>
<dbReference type="InterPro" id="IPR036179">
    <property type="entry name" value="Ig-like_dom_sf"/>
</dbReference>
<reference evidence="3 4" key="1">
    <citation type="submission" date="2024-03" db="EMBL/GenBank/DDBJ databases">
        <title>Adaptation during the transition from Ophiocordyceps entomopathogen to insect associate is accompanied by gene loss and intensified selection.</title>
        <authorList>
            <person name="Ward C.M."/>
            <person name="Onetto C.A."/>
            <person name="Borneman A.R."/>
        </authorList>
    </citation>
    <scope>NUCLEOTIDE SEQUENCE [LARGE SCALE GENOMIC DNA]</scope>
    <source>
        <strain evidence="3">AWRI1</strain>
        <tissue evidence="3">Single Adult Female</tissue>
    </source>
</reference>
<dbReference type="PANTHER" id="PTHR45080">
    <property type="entry name" value="CONTACTIN 5"/>
    <property type="match status" value="1"/>
</dbReference>
<dbReference type="GO" id="GO:0005886">
    <property type="term" value="C:plasma membrane"/>
    <property type="evidence" value="ECO:0007669"/>
    <property type="project" value="TreeGrafter"/>
</dbReference>
<accession>A0AAN9TUL7</accession>
<dbReference type="AlphaFoldDB" id="A0AAN9TUL7"/>
<feature type="domain" description="Ig-like" evidence="2">
    <location>
        <begin position="41"/>
        <end position="127"/>
    </location>
</feature>
<evidence type="ECO:0000313" key="3">
    <source>
        <dbReference type="EMBL" id="KAK7604002.1"/>
    </source>
</evidence>
<dbReference type="InterPro" id="IPR003598">
    <property type="entry name" value="Ig_sub2"/>
</dbReference>
<dbReference type="GO" id="GO:0030424">
    <property type="term" value="C:axon"/>
    <property type="evidence" value="ECO:0007669"/>
    <property type="project" value="TreeGrafter"/>
</dbReference>
<name>A0AAN9TUL7_9HEMI</name>
<dbReference type="SMART" id="SM00408">
    <property type="entry name" value="IGc2"/>
    <property type="match status" value="1"/>
</dbReference>
<evidence type="ECO:0000313" key="4">
    <source>
        <dbReference type="Proteomes" id="UP001367676"/>
    </source>
</evidence>
<dbReference type="Pfam" id="PF13927">
    <property type="entry name" value="Ig_3"/>
    <property type="match status" value="1"/>
</dbReference>
<dbReference type="InterPro" id="IPR013783">
    <property type="entry name" value="Ig-like_fold"/>
</dbReference>
<dbReference type="GO" id="GO:0043025">
    <property type="term" value="C:neuronal cell body"/>
    <property type="evidence" value="ECO:0007669"/>
    <property type="project" value="TreeGrafter"/>
</dbReference>
<dbReference type="SMART" id="SM00409">
    <property type="entry name" value="IG"/>
    <property type="match status" value="1"/>
</dbReference>
<organism evidence="3 4">
    <name type="scientific">Parthenolecanium corni</name>
    <dbReference type="NCBI Taxonomy" id="536013"/>
    <lineage>
        <taxon>Eukaryota</taxon>
        <taxon>Metazoa</taxon>
        <taxon>Ecdysozoa</taxon>
        <taxon>Arthropoda</taxon>
        <taxon>Hexapoda</taxon>
        <taxon>Insecta</taxon>
        <taxon>Pterygota</taxon>
        <taxon>Neoptera</taxon>
        <taxon>Paraneoptera</taxon>
        <taxon>Hemiptera</taxon>
        <taxon>Sternorrhyncha</taxon>
        <taxon>Coccoidea</taxon>
        <taxon>Coccidae</taxon>
        <taxon>Parthenolecanium</taxon>
    </lineage>
</organism>
<dbReference type="GO" id="GO:0007156">
    <property type="term" value="P:homophilic cell adhesion via plasma membrane adhesion molecules"/>
    <property type="evidence" value="ECO:0007669"/>
    <property type="project" value="TreeGrafter"/>
</dbReference>
<dbReference type="GO" id="GO:0050808">
    <property type="term" value="P:synapse organization"/>
    <property type="evidence" value="ECO:0007669"/>
    <property type="project" value="TreeGrafter"/>
</dbReference>
<dbReference type="GO" id="GO:0008046">
    <property type="term" value="F:axon guidance receptor activity"/>
    <property type="evidence" value="ECO:0007669"/>
    <property type="project" value="TreeGrafter"/>
</dbReference>
<evidence type="ECO:0000256" key="1">
    <source>
        <dbReference type="ARBA" id="ARBA00023319"/>
    </source>
</evidence>
<evidence type="ECO:0000259" key="2">
    <source>
        <dbReference type="PROSITE" id="PS50835"/>
    </source>
</evidence>
<proteinExistence type="predicted"/>
<keyword evidence="1" id="KW-0393">Immunoglobulin domain</keyword>
<protein>
    <recommendedName>
        <fullName evidence="2">Ig-like domain-containing protein</fullName>
    </recommendedName>
</protein>
<dbReference type="PROSITE" id="PS50835">
    <property type="entry name" value="IG_LIKE"/>
    <property type="match status" value="1"/>
</dbReference>
<keyword evidence="4" id="KW-1185">Reference proteome</keyword>
<gene>
    <name evidence="3" type="ORF">V9T40_004275</name>
</gene>
<comment type="caution">
    <text evidence="3">The sequence shown here is derived from an EMBL/GenBank/DDBJ whole genome shotgun (WGS) entry which is preliminary data.</text>
</comment>
<dbReference type="InterPro" id="IPR003599">
    <property type="entry name" value="Ig_sub"/>
</dbReference>
<dbReference type="InterPro" id="IPR007110">
    <property type="entry name" value="Ig-like_dom"/>
</dbReference>
<dbReference type="Gene3D" id="2.60.40.10">
    <property type="entry name" value="Immunoglobulins"/>
    <property type="match status" value="1"/>
</dbReference>
<dbReference type="FunFam" id="2.60.40.10:FF:001233">
    <property type="entry name" value="Uncharacterized protein, isoform B"/>
    <property type="match status" value="1"/>
</dbReference>
<sequence>MHTWRKQYSAGGLLNTVMKINCDTRVELLTILGILIRIVPPRIQRSKSGEIVEVRKGEPVTLDCSASGNPTPNITWARKNDVLPQGEKYFTGSSYPIKQTTRHDSGVYICTANNGVQPPASEQINLKVNYAPEIQVEKNWVHSRENAEAELVCIVNAEPAAEVVVFALGEGGICEVLRN</sequence>